<protein>
    <submittedName>
        <fullName evidence="1">Uncharacterized protein</fullName>
    </submittedName>
</protein>
<accession>A0A7W3YMY5</accession>
<keyword evidence="2" id="KW-1185">Reference proteome</keyword>
<comment type="caution">
    <text evidence="1">The sequence shown here is derived from an EMBL/GenBank/DDBJ whole genome shotgun (WGS) entry which is preliminary data.</text>
</comment>
<evidence type="ECO:0000313" key="1">
    <source>
        <dbReference type="EMBL" id="MBB1097050.1"/>
    </source>
</evidence>
<dbReference type="Proteomes" id="UP000517106">
    <property type="component" value="Unassembled WGS sequence"/>
</dbReference>
<dbReference type="RefSeq" id="WP_182595795.1">
    <property type="nucleotide sequence ID" value="NZ_JACIVA010000039.1"/>
</dbReference>
<dbReference type="EMBL" id="JACIVA010000039">
    <property type="protein sequence ID" value="MBB1097050.1"/>
    <property type="molecule type" value="Genomic_DNA"/>
</dbReference>
<sequence length="87" mass="9735">MAELQANQFTYNFDTSTGKFLNFQVTLAGNPSDGEYLNNQIRVHENELGEGKNYTNVTMNDVVEIARKKLADYVAVKDTATTQANNQ</sequence>
<name>A0A7W3YMY5_9LACO</name>
<gene>
    <name evidence="1" type="ORF">H5S09_03665</name>
</gene>
<organism evidence="1 2">
    <name type="scientific">Limosilactobacillus rudii</name>
    <dbReference type="NCBI Taxonomy" id="2759755"/>
    <lineage>
        <taxon>Bacteria</taxon>
        <taxon>Bacillati</taxon>
        <taxon>Bacillota</taxon>
        <taxon>Bacilli</taxon>
        <taxon>Lactobacillales</taxon>
        <taxon>Lactobacillaceae</taxon>
        <taxon>Limosilactobacillus</taxon>
    </lineage>
</organism>
<evidence type="ECO:0000313" key="2">
    <source>
        <dbReference type="Proteomes" id="UP000517106"/>
    </source>
</evidence>
<proteinExistence type="predicted"/>
<dbReference type="AlphaFoldDB" id="A0A7W3YMY5"/>
<reference evidence="1 2" key="1">
    <citation type="submission" date="2020-07" db="EMBL/GenBank/DDBJ databases">
        <title>Description of Limosilactobacillus balticus sp. nov., Limosilactobacillus agrestis sp. nov., Limosilactobacillus albertensis sp. nov., Limosilactobacillus rudii sp. nov., Limosilactobacillus fastidiosus sp. nov., five novel Limosilactobacillus species isolated from the vertebrate gastrointestinal tract, and proposal of 6 subspecies of Limosilactobacillus reuteri adapted to the gastrointestinal tract of specific vertebrate hosts.</title>
        <authorList>
            <person name="Li F."/>
            <person name="Cheng C."/>
            <person name="Zheng J."/>
            <person name="Quevedo R.M."/>
            <person name="Li J."/>
            <person name="Roos S."/>
            <person name="Gaenzle M.G."/>
            <person name="Walter J."/>
        </authorList>
    </citation>
    <scope>NUCLEOTIDE SEQUENCE [LARGE SCALE GENOMIC DNA]</scope>
    <source>
        <strain evidence="1 2">STM2_1</strain>
    </source>
</reference>